<dbReference type="SUPFAM" id="SSF51735">
    <property type="entry name" value="NAD(P)-binding Rossmann-fold domains"/>
    <property type="match status" value="2"/>
</dbReference>
<keyword evidence="4" id="KW-1185">Reference proteome</keyword>
<evidence type="ECO:0000256" key="2">
    <source>
        <dbReference type="SAM" id="Phobius"/>
    </source>
</evidence>
<evidence type="ECO:0000313" key="3">
    <source>
        <dbReference type="EMBL" id="KAK2560382.1"/>
    </source>
</evidence>
<dbReference type="InterPro" id="IPR002347">
    <property type="entry name" value="SDR_fam"/>
</dbReference>
<evidence type="ECO:0000256" key="1">
    <source>
        <dbReference type="ARBA" id="ARBA00023002"/>
    </source>
</evidence>
<dbReference type="InterPro" id="IPR036291">
    <property type="entry name" value="NAD(P)-bd_dom_sf"/>
</dbReference>
<dbReference type="Proteomes" id="UP001249851">
    <property type="component" value="Unassembled WGS sequence"/>
</dbReference>
<dbReference type="EMBL" id="JARQWQ010000036">
    <property type="protein sequence ID" value="KAK2560382.1"/>
    <property type="molecule type" value="Genomic_DNA"/>
</dbReference>
<dbReference type="CDD" id="cd05233">
    <property type="entry name" value="SDR_c"/>
    <property type="match status" value="1"/>
</dbReference>
<keyword evidence="1" id="KW-0560">Oxidoreductase</keyword>
<accession>A0AAD9QFH2</accession>
<dbReference type="InterPro" id="IPR020904">
    <property type="entry name" value="Sc_DH/Rdtase_CS"/>
</dbReference>
<protein>
    <submittedName>
        <fullName evidence="3">11-beta-hydroxysteroid dehydrogenase 1</fullName>
    </submittedName>
</protein>
<evidence type="ECO:0000313" key="4">
    <source>
        <dbReference type="Proteomes" id="UP001249851"/>
    </source>
</evidence>
<proteinExistence type="predicted"/>
<name>A0AAD9QFH2_ACRCE</name>
<keyword evidence="2" id="KW-1133">Transmembrane helix</keyword>
<dbReference type="GO" id="GO:0016491">
    <property type="term" value="F:oxidoreductase activity"/>
    <property type="evidence" value="ECO:0007669"/>
    <property type="project" value="UniProtKB-KW"/>
</dbReference>
<keyword evidence="2" id="KW-0812">Transmembrane</keyword>
<dbReference type="PANTHER" id="PTHR44404:SF1">
    <property type="entry name" value="HYDROXYSTEROID 11-BETA-DEHYDROGENASE 1-LIKE PROTEIN"/>
    <property type="match status" value="1"/>
</dbReference>
<dbReference type="PRINTS" id="PR00081">
    <property type="entry name" value="GDHRDH"/>
</dbReference>
<comment type="caution">
    <text evidence="3">The sequence shown here is derived from an EMBL/GenBank/DDBJ whole genome shotgun (WGS) entry which is preliminary data.</text>
</comment>
<dbReference type="PROSITE" id="PS00061">
    <property type="entry name" value="ADH_SHORT"/>
    <property type="match status" value="2"/>
</dbReference>
<gene>
    <name evidence="3" type="ORF">P5673_016718</name>
</gene>
<reference evidence="3" key="1">
    <citation type="journal article" date="2023" name="G3 (Bethesda)">
        <title>Whole genome assembly and annotation of the endangered Caribbean coral Acropora cervicornis.</title>
        <authorList>
            <person name="Selwyn J.D."/>
            <person name="Vollmer S.V."/>
        </authorList>
    </citation>
    <scope>NUCLEOTIDE SEQUENCE</scope>
    <source>
        <strain evidence="3">K2</strain>
    </source>
</reference>
<sequence>MVGFAKIFAFFAAFTVLVAVLIAWYTRETFDPESLRGKKVVICGASTGIGEELAYQYSKLGARVLLVARREAELQKVVSHCGKLGAVTANYIVADLSTLEGAKHLAAETNKLFDGLDVLALNHIMGIYELWNENTDLSKLPQLFAVNTISYINIATLFLPQLKKTNGTIAVVSSFAGVVPVPRTGPYCGTKHALHGFFGSLRQDLALQGHKGISITTCVLGLISTKNARKAVLQHPVGKGVKAQPVDECAISMVKGIALKKRQMYFPWFLSFVETVHFFFPNFVESIIQVASNEKPMQDMLFGATDILILNHASFPHDFWNEDADLSKVPFHFAVNTISYINIATLLLPGLKKTNGSIVVVSSFAGVVSPPNFAIYSGSKHALHGFFNSFRQDLSLKGHKGVSITLCILGAISTKNALERAKSLNIQNGTLLFETVDECALAIIQGAALRKREIYFPWFLNVFETVHFCFPNLFESVIQVMINEKPVGDLLTW</sequence>
<reference evidence="3" key="2">
    <citation type="journal article" date="2023" name="Science">
        <title>Genomic signatures of disease resistance in endangered staghorn corals.</title>
        <authorList>
            <person name="Vollmer S.V."/>
            <person name="Selwyn J.D."/>
            <person name="Despard B.A."/>
            <person name="Roesel C.L."/>
        </authorList>
    </citation>
    <scope>NUCLEOTIDE SEQUENCE</scope>
    <source>
        <strain evidence="3">K2</strain>
    </source>
</reference>
<dbReference type="Gene3D" id="3.40.50.720">
    <property type="entry name" value="NAD(P)-binding Rossmann-like Domain"/>
    <property type="match status" value="2"/>
</dbReference>
<keyword evidence="2" id="KW-0472">Membrane</keyword>
<feature type="transmembrane region" description="Helical" evidence="2">
    <location>
        <begin position="7"/>
        <end position="26"/>
    </location>
</feature>
<dbReference type="Pfam" id="PF00106">
    <property type="entry name" value="adh_short"/>
    <property type="match status" value="2"/>
</dbReference>
<dbReference type="PANTHER" id="PTHR44404">
    <property type="entry name" value="HYDROXYSTEROID DEHYDROGENASE 1M"/>
    <property type="match status" value="1"/>
</dbReference>
<organism evidence="3 4">
    <name type="scientific">Acropora cervicornis</name>
    <name type="common">Staghorn coral</name>
    <dbReference type="NCBI Taxonomy" id="6130"/>
    <lineage>
        <taxon>Eukaryota</taxon>
        <taxon>Metazoa</taxon>
        <taxon>Cnidaria</taxon>
        <taxon>Anthozoa</taxon>
        <taxon>Hexacorallia</taxon>
        <taxon>Scleractinia</taxon>
        <taxon>Astrocoeniina</taxon>
        <taxon>Acroporidae</taxon>
        <taxon>Acropora</taxon>
    </lineage>
</organism>
<dbReference type="AlphaFoldDB" id="A0AAD9QFH2"/>